<sequence length="188" mass="21612">MAATRDRRDHPRFAIGVTRDALVRCRTPSLVINAILASPYPARVSHRKGIIFVAMSFIEQREKLNRGALVCLGECERRRREAWRSEIMRWWWFEGVVWVLGRMGLLFLCHLGQMRLFISSKKLLPKIPTSSSSNCHLLWCFKPPSSLLVTRHPVFETSLHVKPSLLSEVGTARPVLMPFRIPRGQLVV</sequence>
<protein>
    <submittedName>
        <fullName evidence="2">Uncharacterized protein</fullName>
    </submittedName>
</protein>
<dbReference type="AlphaFoldDB" id="A0A2H3BL41"/>
<keyword evidence="1" id="KW-1133">Transmembrane helix</keyword>
<keyword evidence="3" id="KW-1185">Reference proteome</keyword>
<name>A0A2H3BL41_9AGAR</name>
<organism evidence="2 3">
    <name type="scientific">Armillaria solidipes</name>
    <dbReference type="NCBI Taxonomy" id="1076256"/>
    <lineage>
        <taxon>Eukaryota</taxon>
        <taxon>Fungi</taxon>
        <taxon>Dikarya</taxon>
        <taxon>Basidiomycota</taxon>
        <taxon>Agaricomycotina</taxon>
        <taxon>Agaricomycetes</taxon>
        <taxon>Agaricomycetidae</taxon>
        <taxon>Agaricales</taxon>
        <taxon>Marasmiineae</taxon>
        <taxon>Physalacriaceae</taxon>
        <taxon>Armillaria</taxon>
    </lineage>
</organism>
<evidence type="ECO:0000313" key="3">
    <source>
        <dbReference type="Proteomes" id="UP000218334"/>
    </source>
</evidence>
<proteinExistence type="predicted"/>
<keyword evidence="1" id="KW-0812">Transmembrane</keyword>
<accession>A0A2H3BL41</accession>
<gene>
    <name evidence="2" type="ORF">ARMSODRAFT_439876</name>
</gene>
<evidence type="ECO:0000313" key="2">
    <source>
        <dbReference type="EMBL" id="PBK65267.1"/>
    </source>
</evidence>
<keyword evidence="1" id="KW-0472">Membrane</keyword>
<reference evidence="3" key="1">
    <citation type="journal article" date="2017" name="Nat. Ecol. Evol.">
        <title>Genome expansion and lineage-specific genetic innovations in the forest pathogenic fungi Armillaria.</title>
        <authorList>
            <person name="Sipos G."/>
            <person name="Prasanna A.N."/>
            <person name="Walter M.C."/>
            <person name="O'Connor E."/>
            <person name="Balint B."/>
            <person name="Krizsan K."/>
            <person name="Kiss B."/>
            <person name="Hess J."/>
            <person name="Varga T."/>
            <person name="Slot J."/>
            <person name="Riley R."/>
            <person name="Boka B."/>
            <person name="Rigling D."/>
            <person name="Barry K."/>
            <person name="Lee J."/>
            <person name="Mihaltcheva S."/>
            <person name="LaButti K."/>
            <person name="Lipzen A."/>
            <person name="Waldron R."/>
            <person name="Moloney N.M."/>
            <person name="Sperisen C."/>
            <person name="Kredics L."/>
            <person name="Vagvoelgyi C."/>
            <person name="Patrignani A."/>
            <person name="Fitzpatrick D."/>
            <person name="Nagy I."/>
            <person name="Doyle S."/>
            <person name="Anderson J.B."/>
            <person name="Grigoriev I.V."/>
            <person name="Gueldener U."/>
            <person name="Muensterkoetter M."/>
            <person name="Nagy L.G."/>
        </authorList>
    </citation>
    <scope>NUCLEOTIDE SEQUENCE [LARGE SCALE GENOMIC DNA]</scope>
    <source>
        <strain evidence="3">28-4</strain>
    </source>
</reference>
<dbReference type="EMBL" id="KZ293446">
    <property type="protein sequence ID" value="PBK65267.1"/>
    <property type="molecule type" value="Genomic_DNA"/>
</dbReference>
<dbReference type="Proteomes" id="UP000218334">
    <property type="component" value="Unassembled WGS sequence"/>
</dbReference>
<evidence type="ECO:0000256" key="1">
    <source>
        <dbReference type="SAM" id="Phobius"/>
    </source>
</evidence>
<feature type="transmembrane region" description="Helical" evidence="1">
    <location>
        <begin position="90"/>
        <end position="112"/>
    </location>
</feature>